<dbReference type="EMBL" id="SGXC01000002">
    <property type="protein sequence ID" value="RZS80247.1"/>
    <property type="molecule type" value="Genomic_DNA"/>
</dbReference>
<keyword evidence="3" id="KW-1185">Reference proteome</keyword>
<name>A0A4Q7NCA9_9BURK</name>
<feature type="domain" description="MoaB/Mog" evidence="1">
    <location>
        <begin position="12"/>
        <end position="185"/>
    </location>
</feature>
<accession>A0A4Q7NCA9</accession>
<dbReference type="Pfam" id="PF00994">
    <property type="entry name" value="MoCF_biosynth"/>
    <property type="match status" value="1"/>
</dbReference>
<dbReference type="AlphaFoldDB" id="A0A4Q7NCA9"/>
<evidence type="ECO:0000313" key="2">
    <source>
        <dbReference type="EMBL" id="RZS80247.1"/>
    </source>
</evidence>
<dbReference type="SMART" id="SM00852">
    <property type="entry name" value="MoCF_biosynth"/>
    <property type="match status" value="1"/>
</dbReference>
<dbReference type="InterPro" id="IPR001453">
    <property type="entry name" value="MoaB/Mog_dom"/>
</dbReference>
<dbReference type="SUPFAM" id="SSF53218">
    <property type="entry name" value="Molybdenum cofactor biosynthesis proteins"/>
    <property type="match status" value="1"/>
</dbReference>
<evidence type="ECO:0000313" key="3">
    <source>
        <dbReference type="Proteomes" id="UP000292445"/>
    </source>
</evidence>
<dbReference type="OrthoDB" id="9801454at2"/>
<proteinExistence type="predicted"/>
<dbReference type="InterPro" id="IPR036425">
    <property type="entry name" value="MoaB/Mog-like_dom_sf"/>
</dbReference>
<dbReference type="InterPro" id="IPR050101">
    <property type="entry name" value="CinA"/>
</dbReference>
<dbReference type="PANTHER" id="PTHR13939:SF0">
    <property type="entry name" value="NMN AMIDOHYDROLASE-LIKE PROTEIN YFAY"/>
    <property type="match status" value="1"/>
</dbReference>
<dbReference type="PANTHER" id="PTHR13939">
    <property type="entry name" value="NICOTINAMIDE-NUCLEOTIDE AMIDOHYDROLASE PNCC"/>
    <property type="match status" value="1"/>
</dbReference>
<reference evidence="2 3" key="1">
    <citation type="submission" date="2019-02" db="EMBL/GenBank/DDBJ databases">
        <title>Genomic Encyclopedia of Type Strains, Phase IV (KMG-IV): sequencing the most valuable type-strain genomes for metagenomic binning, comparative biology and taxonomic classification.</title>
        <authorList>
            <person name="Goeker M."/>
        </authorList>
    </citation>
    <scope>NUCLEOTIDE SEQUENCE [LARGE SCALE GENOMIC DNA]</scope>
    <source>
        <strain evidence="2 3">K24</strain>
    </source>
</reference>
<dbReference type="CDD" id="cd00885">
    <property type="entry name" value="cinA"/>
    <property type="match status" value="1"/>
</dbReference>
<organism evidence="2 3">
    <name type="scientific">Pigmentiphaga kullae</name>
    <dbReference type="NCBI Taxonomy" id="151784"/>
    <lineage>
        <taxon>Bacteria</taxon>
        <taxon>Pseudomonadati</taxon>
        <taxon>Pseudomonadota</taxon>
        <taxon>Betaproteobacteria</taxon>
        <taxon>Burkholderiales</taxon>
        <taxon>Alcaligenaceae</taxon>
        <taxon>Pigmentiphaga</taxon>
    </lineage>
</organism>
<comment type="caution">
    <text evidence="2">The sequence shown here is derived from an EMBL/GenBank/DDBJ whole genome shotgun (WGS) entry which is preliminary data.</text>
</comment>
<protein>
    <submittedName>
        <fullName evidence="2">Molybdopterin-biosynthesis enzyme MoeA-like protein</fullName>
    </submittedName>
</protein>
<sequence>MNDTAVSHRRIGLIIIGDEILSGRRQDKHFSKIVELLGARGLRLSWAQFLGDDREELVAALRRSFASGDVVFSCGGIGATPDDHTRQAAAAALDLPLALHDEARELITQRCAETAAQGSGTADMTAPDNLRRLQMGEFPVGSEIVPNPYNKIPGFFIRDHTFVPGFPVMAWPMIEWTLDHRYAGLHHAVPHVEHSFMVFELAESSIAPVMEAIERRWPGVKVFSLPSMGEGKRRHIELGVKGDPDSAAQALAMLRDEARRLGGVFAAAST</sequence>
<dbReference type="Proteomes" id="UP000292445">
    <property type="component" value="Unassembled WGS sequence"/>
</dbReference>
<gene>
    <name evidence="2" type="ORF">EV675_2843</name>
</gene>
<evidence type="ECO:0000259" key="1">
    <source>
        <dbReference type="SMART" id="SM00852"/>
    </source>
</evidence>
<dbReference type="RefSeq" id="WP_130358029.1">
    <property type="nucleotide sequence ID" value="NZ_SGXC01000002.1"/>
</dbReference>
<dbReference type="Gene3D" id="3.40.980.10">
    <property type="entry name" value="MoaB/Mog-like domain"/>
    <property type="match status" value="1"/>
</dbReference>